<proteinExistence type="predicted"/>
<evidence type="ECO:0000313" key="1">
    <source>
        <dbReference type="EMBL" id="EEF22444.1"/>
    </source>
</evidence>
<dbReference type="Proteomes" id="UP000008311">
    <property type="component" value="Unassembled WGS sequence"/>
</dbReference>
<reference evidence="2" key="1">
    <citation type="journal article" date="2010" name="Nat. Biotechnol.">
        <title>Draft genome sequence of the oilseed species Ricinus communis.</title>
        <authorList>
            <person name="Chan A.P."/>
            <person name="Crabtree J."/>
            <person name="Zhao Q."/>
            <person name="Lorenzi H."/>
            <person name="Orvis J."/>
            <person name="Puiu D."/>
            <person name="Melake-Berhan A."/>
            <person name="Jones K.M."/>
            <person name="Redman J."/>
            <person name="Chen G."/>
            <person name="Cahoon E.B."/>
            <person name="Gedil M."/>
            <person name="Stanke M."/>
            <person name="Haas B.J."/>
            <person name="Wortman J.R."/>
            <person name="Fraser-Liggett C.M."/>
            <person name="Ravel J."/>
            <person name="Rabinowicz P.D."/>
        </authorList>
    </citation>
    <scope>NUCLEOTIDE SEQUENCE [LARGE SCALE GENOMIC DNA]</scope>
    <source>
        <strain evidence="2">cv. Hale</strain>
    </source>
</reference>
<dbReference type="InParanoid" id="B9TNX0"/>
<name>B9TNX0_RICCO</name>
<organism evidence="1 2">
    <name type="scientific">Ricinus communis</name>
    <name type="common">Castor bean</name>
    <dbReference type="NCBI Taxonomy" id="3988"/>
    <lineage>
        <taxon>Eukaryota</taxon>
        <taxon>Viridiplantae</taxon>
        <taxon>Streptophyta</taxon>
        <taxon>Embryophyta</taxon>
        <taxon>Tracheophyta</taxon>
        <taxon>Spermatophyta</taxon>
        <taxon>Magnoliopsida</taxon>
        <taxon>eudicotyledons</taxon>
        <taxon>Gunneridae</taxon>
        <taxon>Pentapetalae</taxon>
        <taxon>rosids</taxon>
        <taxon>fabids</taxon>
        <taxon>Malpighiales</taxon>
        <taxon>Euphorbiaceae</taxon>
        <taxon>Acalyphoideae</taxon>
        <taxon>Acalypheae</taxon>
        <taxon>Ricinus</taxon>
    </lineage>
</organism>
<accession>B9TNX0</accession>
<protein>
    <submittedName>
        <fullName evidence="1">Uncharacterized protein</fullName>
    </submittedName>
</protein>
<keyword evidence="2" id="KW-1185">Reference proteome</keyword>
<sequence>RRAVAQALQHLLDRGALRRCSGLVLEAQHAVQRRLQLQRQEVALDGDIQVDDAVLVLVAVGLRRPEQREA</sequence>
<gene>
    <name evidence="1" type="ORF">RCOM_2122080</name>
</gene>
<evidence type="ECO:0000313" key="2">
    <source>
        <dbReference type="Proteomes" id="UP000008311"/>
    </source>
</evidence>
<feature type="non-terminal residue" evidence="1">
    <location>
        <position position="70"/>
    </location>
</feature>
<dbReference type="AlphaFoldDB" id="B9TNX0"/>
<feature type="non-terminal residue" evidence="1">
    <location>
        <position position="1"/>
    </location>
</feature>
<dbReference type="EMBL" id="EQ993853">
    <property type="protein sequence ID" value="EEF22444.1"/>
    <property type="molecule type" value="Genomic_DNA"/>
</dbReference>